<dbReference type="PROSITE" id="PS50949">
    <property type="entry name" value="HTH_GNTR"/>
    <property type="match status" value="1"/>
</dbReference>
<evidence type="ECO:0000313" key="6">
    <source>
        <dbReference type="Proteomes" id="UP000004090"/>
    </source>
</evidence>
<name>A8RA03_9FIRM</name>
<evidence type="ECO:0000256" key="2">
    <source>
        <dbReference type="ARBA" id="ARBA00023125"/>
    </source>
</evidence>
<evidence type="ECO:0000256" key="1">
    <source>
        <dbReference type="ARBA" id="ARBA00023015"/>
    </source>
</evidence>
<dbReference type="Pfam" id="PF00392">
    <property type="entry name" value="GntR"/>
    <property type="match status" value="1"/>
</dbReference>
<dbReference type="Pfam" id="PF07702">
    <property type="entry name" value="UTRA"/>
    <property type="match status" value="1"/>
</dbReference>
<keyword evidence="3" id="KW-0804">Transcription</keyword>
<dbReference type="GeneID" id="92792968"/>
<evidence type="ECO:0000313" key="5">
    <source>
        <dbReference type="EMBL" id="EDP11489.1"/>
    </source>
</evidence>
<dbReference type="SUPFAM" id="SSF64288">
    <property type="entry name" value="Chorismate lyase-like"/>
    <property type="match status" value="1"/>
</dbReference>
<gene>
    <name evidence="5" type="ORF">EUBDOL_00667</name>
</gene>
<reference evidence="5 6" key="2">
    <citation type="submission" date="2007-09" db="EMBL/GenBank/DDBJ databases">
        <authorList>
            <person name="Fulton L."/>
            <person name="Clifton S."/>
            <person name="Fulton B."/>
            <person name="Xu J."/>
            <person name="Minx P."/>
            <person name="Pepin K.H."/>
            <person name="Johnson M."/>
            <person name="Thiruvilangam P."/>
            <person name="Bhonagiri V."/>
            <person name="Nash W.E."/>
            <person name="Mardis E.R."/>
            <person name="Wilson R.K."/>
        </authorList>
    </citation>
    <scope>NUCLEOTIDE SEQUENCE [LARGE SCALE GENOMIC DNA]</scope>
    <source>
        <strain evidence="5 6">DSM 3991</strain>
    </source>
</reference>
<reference evidence="5 6" key="1">
    <citation type="submission" date="2007-09" db="EMBL/GenBank/DDBJ databases">
        <title>Draft genome sequence of Eubacterium dolichum (DSM 3991).</title>
        <authorList>
            <person name="Sudarsanam P."/>
            <person name="Ley R."/>
            <person name="Guruge J."/>
            <person name="Turnbaugh P.J."/>
            <person name="Mahowald M."/>
            <person name="Liep D."/>
            <person name="Gordon J."/>
        </authorList>
    </citation>
    <scope>NUCLEOTIDE SEQUENCE [LARGE SCALE GENOMIC DNA]</scope>
    <source>
        <strain evidence="5 6">DSM 3991</strain>
    </source>
</reference>
<dbReference type="InterPro" id="IPR036388">
    <property type="entry name" value="WH-like_DNA-bd_sf"/>
</dbReference>
<keyword evidence="2" id="KW-0238">DNA-binding</keyword>
<dbReference type="SMART" id="SM00345">
    <property type="entry name" value="HTH_GNTR"/>
    <property type="match status" value="1"/>
</dbReference>
<dbReference type="GO" id="GO:0003700">
    <property type="term" value="F:DNA-binding transcription factor activity"/>
    <property type="evidence" value="ECO:0007669"/>
    <property type="project" value="InterPro"/>
</dbReference>
<protein>
    <submittedName>
        <fullName evidence="5">UbiC transcription regulator-associated domain protein</fullName>
    </submittedName>
</protein>
<dbReference type="PRINTS" id="PR00035">
    <property type="entry name" value="HTHGNTR"/>
</dbReference>
<dbReference type="InterPro" id="IPR050679">
    <property type="entry name" value="Bact_HTH_transcr_reg"/>
</dbReference>
<dbReference type="HOGENOM" id="CLU_063236_4_2_9"/>
<dbReference type="PANTHER" id="PTHR44846:SF1">
    <property type="entry name" value="MANNOSYL-D-GLYCERATE TRANSPORT_METABOLISM SYSTEM REPRESSOR MNGR-RELATED"/>
    <property type="match status" value="1"/>
</dbReference>
<dbReference type="InterPro" id="IPR036390">
    <property type="entry name" value="WH_DNA-bd_sf"/>
</dbReference>
<dbReference type="InterPro" id="IPR011663">
    <property type="entry name" value="UTRA"/>
</dbReference>
<dbReference type="EMBL" id="ABAW02000018">
    <property type="protein sequence ID" value="EDP11489.1"/>
    <property type="molecule type" value="Genomic_DNA"/>
</dbReference>
<evidence type="ECO:0000259" key="4">
    <source>
        <dbReference type="PROSITE" id="PS50949"/>
    </source>
</evidence>
<dbReference type="AlphaFoldDB" id="A8RA03"/>
<dbReference type="InterPro" id="IPR028978">
    <property type="entry name" value="Chorismate_lyase_/UTRA_dom_sf"/>
</dbReference>
<keyword evidence="1" id="KW-0805">Transcription regulation</keyword>
<dbReference type="GO" id="GO:0003677">
    <property type="term" value="F:DNA binding"/>
    <property type="evidence" value="ECO:0007669"/>
    <property type="project" value="UniProtKB-KW"/>
</dbReference>
<dbReference type="Gene3D" id="3.40.1410.10">
    <property type="entry name" value="Chorismate lyase-like"/>
    <property type="match status" value="1"/>
</dbReference>
<dbReference type="GO" id="GO:0045892">
    <property type="term" value="P:negative regulation of DNA-templated transcription"/>
    <property type="evidence" value="ECO:0007669"/>
    <property type="project" value="TreeGrafter"/>
</dbReference>
<dbReference type="eggNOG" id="COG2188">
    <property type="taxonomic scope" value="Bacteria"/>
</dbReference>
<dbReference type="SUPFAM" id="SSF46785">
    <property type="entry name" value="Winged helix' DNA-binding domain"/>
    <property type="match status" value="1"/>
</dbReference>
<evidence type="ECO:0000256" key="3">
    <source>
        <dbReference type="ARBA" id="ARBA00023163"/>
    </source>
</evidence>
<dbReference type="CDD" id="cd07377">
    <property type="entry name" value="WHTH_GntR"/>
    <property type="match status" value="1"/>
</dbReference>
<sequence length="243" mass="28286">METLDFSGRQQLYYQLYNILFQDIVGGKYPVGKMIPAESELMEIYRISRATARKAVELLANDGLVKKKRGYGTIVISNRPNTSPQRVIRYDRKYKGDSVAAIKITVEQKVIPSSDEIARCLQLSYNDDIICLKRVRYAGDEPLYLEINYFQQSFVPEIMNHDFSKESLRLFLSNTYQIQWLYAKQSIYSIIASEEIAKLMHIDIGTPLLYIRRISFDKENIPRECVCTYYRADTYHLAIELAM</sequence>
<proteinExistence type="predicted"/>
<organism evidence="5 6">
    <name type="scientific">Amedibacillus dolichus DSM 3991</name>
    <dbReference type="NCBI Taxonomy" id="428127"/>
    <lineage>
        <taxon>Bacteria</taxon>
        <taxon>Bacillati</taxon>
        <taxon>Bacillota</taxon>
        <taxon>Erysipelotrichia</taxon>
        <taxon>Erysipelotrichales</taxon>
        <taxon>Erysipelotrichaceae</taxon>
        <taxon>Amedibacillus</taxon>
    </lineage>
</organism>
<feature type="domain" description="HTH gntR-type" evidence="4">
    <location>
        <begin position="10"/>
        <end position="78"/>
    </location>
</feature>
<accession>A8RA03</accession>
<dbReference type="InterPro" id="IPR000524">
    <property type="entry name" value="Tscrpt_reg_HTH_GntR"/>
</dbReference>
<comment type="caution">
    <text evidence="5">The sequence shown here is derived from an EMBL/GenBank/DDBJ whole genome shotgun (WGS) entry which is preliminary data.</text>
</comment>
<dbReference type="PANTHER" id="PTHR44846">
    <property type="entry name" value="MANNOSYL-D-GLYCERATE TRANSPORT/METABOLISM SYSTEM REPRESSOR MNGR-RELATED"/>
    <property type="match status" value="1"/>
</dbReference>
<dbReference type="RefSeq" id="WP_004798480.1">
    <property type="nucleotide sequence ID" value="NZ_DS483474.1"/>
</dbReference>
<dbReference type="Proteomes" id="UP000004090">
    <property type="component" value="Unassembled WGS sequence"/>
</dbReference>
<dbReference type="STRING" id="428127.EUBDOL_00667"/>
<dbReference type="SMART" id="SM00866">
    <property type="entry name" value="UTRA"/>
    <property type="match status" value="1"/>
</dbReference>
<dbReference type="Gene3D" id="1.10.10.10">
    <property type="entry name" value="Winged helix-like DNA-binding domain superfamily/Winged helix DNA-binding domain"/>
    <property type="match status" value="1"/>
</dbReference>